<protein>
    <submittedName>
        <fullName evidence="2">Inositol polyphosphate 5-phosphatase</fullName>
    </submittedName>
</protein>
<feature type="domain" description="Inositol polyphosphate-related phosphatase" evidence="1">
    <location>
        <begin position="4"/>
        <end position="241"/>
    </location>
</feature>
<dbReference type="InterPro" id="IPR036691">
    <property type="entry name" value="Endo/exonu/phosph_ase_sf"/>
</dbReference>
<name>A0ABD2QNV0_9PLAT</name>
<dbReference type="SUPFAM" id="SSF56219">
    <property type="entry name" value="DNase I-like"/>
    <property type="match status" value="1"/>
</dbReference>
<dbReference type="EMBL" id="JBJKFK010000006">
    <property type="protein sequence ID" value="KAL3321197.1"/>
    <property type="molecule type" value="Genomic_DNA"/>
</dbReference>
<evidence type="ECO:0000313" key="3">
    <source>
        <dbReference type="Proteomes" id="UP001626550"/>
    </source>
</evidence>
<gene>
    <name evidence="2" type="primary">INPP5E</name>
    <name evidence="2" type="ORF">Ciccas_000117</name>
</gene>
<dbReference type="Gene3D" id="3.60.10.10">
    <property type="entry name" value="Endonuclease/exonuclease/phosphatase"/>
    <property type="match status" value="1"/>
</dbReference>
<evidence type="ECO:0000259" key="1">
    <source>
        <dbReference type="SMART" id="SM00128"/>
    </source>
</evidence>
<organism evidence="2 3">
    <name type="scientific">Cichlidogyrus casuarinus</name>
    <dbReference type="NCBI Taxonomy" id="1844966"/>
    <lineage>
        <taxon>Eukaryota</taxon>
        <taxon>Metazoa</taxon>
        <taxon>Spiralia</taxon>
        <taxon>Lophotrochozoa</taxon>
        <taxon>Platyhelminthes</taxon>
        <taxon>Monogenea</taxon>
        <taxon>Monopisthocotylea</taxon>
        <taxon>Dactylogyridea</taxon>
        <taxon>Ancyrocephalidae</taxon>
        <taxon>Cichlidogyrus</taxon>
    </lineage>
</organism>
<accession>A0ABD2QNV0</accession>
<dbReference type="InterPro" id="IPR053321">
    <property type="entry name" value="IPP-5-Phosphatase_Type_IV"/>
</dbReference>
<proteinExistence type="predicted"/>
<evidence type="ECO:0000313" key="2">
    <source>
        <dbReference type="EMBL" id="KAL3321197.1"/>
    </source>
</evidence>
<dbReference type="AlphaFoldDB" id="A0ABD2QNV0"/>
<keyword evidence="3" id="KW-1185">Reference proteome</keyword>
<sequence>MNHNVDFRSRLSLRDKTDCTTKNYVIGSAGGSIGSIMGSEELDRIVPQRRLKIQVHTWNTAMKSSKVTHESNKMKRIENFHRIRDRIDLPKPHLSSGYYMRGESLEKTFSYTIWTGDLNFRITKKKLQVENIINNLEKNLNSIEHLLNADELFACQVEDRAFQQYNEGRITFPPTFKFDPGCHSYDTSDKGRVPSYTDRILYSSRVKGTIKCIMYDSMRSVAYSDHKPVVGLFDILLVPGRDNVPMTAGAFNREVYLAGLNLRSLRFDIKKRPVNNKSVTSSACSIQ</sequence>
<dbReference type="SMART" id="SM00128">
    <property type="entry name" value="IPPc"/>
    <property type="match status" value="1"/>
</dbReference>
<dbReference type="PANTHER" id="PTHR47039:SF1">
    <property type="entry name" value="INOSITOL POLYPHOSPHATE 5-PHOSPHATASE E"/>
    <property type="match status" value="1"/>
</dbReference>
<dbReference type="Pfam" id="PF22669">
    <property type="entry name" value="Exo_endo_phos2"/>
    <property type="match status" value="1"/>
</dbReference>
<comment type="caution">
    <text evidence="2">The sequence shown here is derived from an EMBL/GenBank/DDBJ whole genome shotgun (WGS) entry which is preliminary data.</text>
</comment>
<reference evidence="2 3" key="1">
    <citation type="submission" date="2024-11" db="EMBL/GenBank/DDBJ databases">
        <title>Adaptive evolution of stress response genes in parasites aligns with host niche diversity.</title>
        <authorList>
            <person name="Hahn C."/>
            <person name="Resl P."/>
        </authorList>
    </citation>
    <scope>NUCLEOTIDE SEQUENCE [LARGE SCALE GENOMIC DNA]</scope>
    <source>
        <strain evidence="2">EGGRZ-B1_66</strain>
        <tissue evidence="2">Body</tissue>
    </source>
</reference>
<dbReference type="PANTHER" id="PTHR47039">
    <property type="entry name" value="INOSITOL POLYPHOSPHATE 5-PHOSPHATASE E"/>
    <property type="match status" value="1"/>
</dbReference>
<dbReference type="InterPro" id="IPR000300">
    <property type="entry name" value="IPPc"/>
</dbReference>
<dbReference type="Proteomes" id="UP001626550">
    <property type="component" value="Unassembled WGS sequence"/>
</dbReference>